<accession>A0A084QEN6</accession>
<evidence type="ECO:0000313" key="2">
    <source>
        <dbReference type="EMBL" id="KFA62421.1"/>
    </source>
</evidence>
<gene>
    <name evidence="2" type="ORF">S40285_10413</name>
</gene>
<proteinExistence type="predicted"/>
<organism evidence="2 3">
    <name type="scientific">Stachybotrys chlorohalonatus (strain IBT 40285)</name>
    <dbReference type="NCBI Taxonomy" id="1283841"/>
    <lineage>
        <taxon>Eukaryota</taxon>
        <taxon>Fungi</taxon>
        <taxon>Dikarya</taxon>
        <taxon>Ascomycota</taxon>
        <taxon>Pezizomycotina</taxon>
        <taxon>Sordariomycetes</taxon>
        <taxon>Hypocreomycetidae</taxon>
        <taxon>Hypocreales</taxon>
        <taxon>Stachybotryaceae</taxon>
        <taxon>Stachybotrys</taxon>
    </lineage>
</organism>
<evidence type="ECO:0008006" key="4">
    <source>
        <dbReference type="Google" id="ProtNLM"/>
    </source>
</evidence>
<feature type="region of interest" description="Disordered" evidence="1">
    <location>
        <begin position="1"/>
        <end position="41"/>
    </location>
</feature>
<keyword evidence="3" id="KW-1185">Reference proteome</keyword>
<dbReference type="InParanoid" id="A0A084QEN6"/>
<evidence type="ECO:0000313" key="3">
    <source>
        <dbReference type="Proteomes" id="UP000028524"/>
    </source>
</evidence>
<dbReference type="AlphaFoldDB" id="A0A084QEN6"/>
<reference evidence="2 3" key="1">
    <citation type="journal article" date="2014" name="BMC Genomics">
        <title>Comparative genome sequencing reveals chemotype-specific gene clusters in the toxigenic black mold Stachybotrys.</title>
        <authorList>
            <person name="Semeiks J."/>
            <person name="Borek D."/>
            <person name="Otwinowski Z."/>
            <person name="Grishin N.V."/>
        </authorList>
    </citation>
    <scope>NUCLEOTIDE SEQUENCE [LARGE SCALE GENOMIC DNA]</scope>
    <source>
        <strain evidence="2 3">IBT 40285</strain>
    </source>
</reference>
<dbReference type="Proteomes" id="UP000028524">
    <property type="component" value="Unassembled WGS sequence"/>
</dbReference>
<protein>
    <recommendedName>
        <fullName evidence="4">DASH complex subunit DAD2</fullName>
    </recommendedName>
</protein>
<name>A0A084QEN6_STAC4</name>
<dbReference type="EMBL" id="KL660797">
    <property type="protein sequence ID" value="KFA62421.1"/>
    <property type="molecule type" value="Genomic_DNA"/>
</dbReference>
<sequence length="127" mass="13950">MPTDNSPSRRVLYARPQPPKEQKQMNKPVAKPGTNRISTGANVVNTNSVSTAGSQHDKNWFTTLPDQVADLQQQVAELRQTVEENPVNDEEADTIKLFSQILQSSISANENILAMSGSFTQNKVILG</sequence>
<evidence type="ECO:0000256" key="1">
    <source>
        <dbReference type="SAM" id="MobiDB-lite"/>
    </source>
</evidence>
<dbReference type="HOGENOM" id="CLU_1971931_0_0_1"/>